<evidence type="ECO:0008006" key="5">
    <source>
        <dbReference type="Google" id="ProtNLM"/>
    </source>
</evidence>
<dbReference type="AlphaFoldDB" id="Q2N8K7"/>
<name>Q2N8K7_ERYLH</name>
<dbReference type="HOGENOM" id="CLU_1244670_0_0_5"/>
<dbReference type="eggNOG" id="ENOG50310F3">
    <property type="taxonomic scope" value="Bacteria"/>
</dbReference>
<evidence type="ECO:0000256" key="1">
    <source>
        <dbReference type="SAM" id="MobiDB-lite"/>
    </source>
</evidence>
<evidence type="ECO:0000313" key="3">
    <source>
        <dbReference type="EMBL" id="ABC63984.1"/>
    </source>
</evidence>
<evidence type="ECO:0000256" key="2">
    <source>
        <dbReference type="SAM" id="SignalP"/>
    </source>
</evidence>
<feature type="signal peptide" evidence="2">
    <location>
        <begin position="1"/>
        <end position="19"/>
    </location>
</feature>
<keyword evidence="2" id="KW-0732">Signal</keyword>
<proteinExistence type="predicted"/>
<organism evidence="3 4">
    <name type="scientific">Erythrobacter litoralis (strain HTCC2594)</name>
    <dbReference type="NCBI Taxonomy" id="314225"/>
    <lineage>
        <taxon>Bacteria</taxon>
        <taxon>Pseudomonadati</taxon>
        <taxon>Pseudomonadota</taxon>
        <taxon>Alphaproteobacteria</taxon>
        <taxon>Sphingomonadales</taxon>
        <taxon>Erythrobacteraceae</taxon>
        <taxon>Erythrobacter/Porphyrobacter group</taxon>
        <taxon>Erythrobacter</taxon>
    </lineage>
</organism>
<protein>
    <recommendedName>
        <fullName evidence="5">DUF4331 domain-containing protein</fullName>
    </recommendedName>
</protein>
<dbReference type="STRING" id="314225.ELI_09460"/>
<keyword evidence="4" id="KW-1185">Reference proteome</keyword>
<gene>
    <name evidence="3" type="ordered locus">ELI_09460</name>
</gene>
<dbReference type="Proteomes" id="UP000008808">
    <property type="component" value="Chromosome"/>
</dbReference>
<feature type="chain" id="PRO_5004212931" description="DUF4331 domain-containing protein" evidence="2">
    <location>
        <begin position="20"/>
        <end position="218"/>
    </location>
</feature>
<reference evidence="4" key="1">
    <citation type="journal article" date="2009" name="J. Bacteriol.">
        <title>Complete genome sequence of Erythrobacter litoralis HTCC2594.</title>
        <authorList>
            <person name="Oh H.M."/>
            <person name="Giovannoni S.J."/>
            <person name="Ferriera S."/>
            <person name="Johnson J."/>
            <person name="Cho J.C."/>
        </authorList>
    </citation>
    <scope>NUCLEOTIDE SEQUENCE [LARGE SCALE GENOMIC DNA]</scope>
    <source>
        <strain evidence="4">HTCC2594</strain>
    </source>
</reference>
<dbReference type="KEGG" id="eli:ELI_09460"/>
<evidence type="ECO:0000313" key="4">
    <source>
        <dbReference type="Proteomes" id="UP000008808"/>
    </source>
</evidence>
<sequence length="218" mass="23037">MMKKQALLLAGGLCVAAAAAVALLPGQSLRTADHLDPPGRTSPDADSTPDRAADIADILAWAEGGNLNVIVTFAGPADPDAPATYDRDVLYKVNISTDGNPLNTENVVRVRFGQDGPNEFGVQATGVPGANTLSGPVNTDLTRNGATLRAGLFDDPFFFDLQGFMETLQTGDLSIRNDRDFFAGQNDTAFVLQIPLDTLNATGKITVWSETLRFGGNI</sequence>
<dbReference type="EMBL" id="CP000157">
    <property type="protein sequence ID" value="ABC63984.1"/>
    <property type="molecule type" value="Genomic_DNA"/>
</dbReference>
<feature type="region of interest" description="Disordered" evidence="1">
    <location>
        <begin position="30"/>
        <end position="50"/>
    </location>
</feature>
<dbReference type="OrthoDB" id="9791748at2"/>
<accession>Q2N8K7</accession>